<name>A0A8J8NLQ3_HALGN</name>
<reference evidence="1" key="1">
    <citation type="submission" date="2019-06" db="EMBL/GenBank/DDBJ databases">
        <authorList>
            <person name="Zheng W."/>
        </authorList>
    </citation>
    <scope>NUCLEOTIDE SEQUENCE</scope>
    <source>
        <strain evidence="1">QDHG01</strain>
    </source>
</reference>
<proteinExistence type="predicted"/>
<dbReference type="Proteomes" id="UP000785679">
    <property type="component" value="Unassembled WGS sequence"/>
</dbReference>
<accession>A0A8J8NLQ3</accession>
<keyword evidence="2" id="KW-1185">Reference proteome</keyword>
<comment type="caution">
    <text evidence="1">The sequence shown here is derived from an EMBL/GenBank/DDBJ whole genome shotgun (WGS) entry which is preliminary data.</text>
</comment>
<dbReference type="EMBL" id="RRYP01011634">
    <property type="protein sequence ID" value="TNV77603.1"/>
    <property type="molecule type" value="Genomic_DNA"/>
</dbReference>
<evidence type="ECO:0000313" key="1">
    <source>
        <dbReference type="EMBL" id="TNV77603.1"/>
    </source>
</evidence>
<organism evidence="1 2">
    <name type="scientific">Halteria grandinella</name>
    <dbReference type="NCBI Taxonomy" id="5974"/>
    <lineage>
        <taxon>Eukaryota</taxon>
        <taxon>Sar</taxon>
        <taxon>Alveolata</taxon>
        <taxon>Ciliophora</taxon>
        <taxon>Intramacronucleata</taxon>
        <taxon>Spirotrichea</taxon>
        <taxon>Stichotrichia</taxon>
        <taxon>Sporadotrichida</taxon>
        <taxon>Halteriidae</taxon>
        <taxon>Halteria</taxon>
    </lineage>
</organism>
<gene>
    <name evidence="1" type="ORF">FGO68_gene1571</name>
</gene>
<sequence length="197" mass="23324">MRIRNTLKYRLPLNMPKMFITLFAVVWTYHLANQQPYAKLQKNSSHKPSIWQCQVQIERANQYPNIFDFLFNQIFLKGLYSSKHQRGVASKAIVYSNLGQQIQSTRKLLIFSYPKVALAIEIQSLNMQNFDCLQQMDKTPCEKLTINVAEIMITKQNSQMSSSQQIKLILVLQWFRYQEAFHFQKQEMVLIQNFCQF</sequence>
<dbReference type="AlphaFoldDB" id="A0A8J8NLQ3"/>
<protein>
    <submittedName>
        <fullName evidence="1">Uncharacterized protein</fullName>
    </submittedName>
</protein>
<evidence type="ECO:0000313" key="2">
    <source>
        <dbReference type="Proteomes" id="UP000785679"/>
    </source>
</evidence>